<dbReference type="Proteomes" id="UP001529510">
    <property type="component" value="Unassembled WGS sequence"/>
</dbReference>
<sequence length="56" mass="6231">LCAADQRVYGGADWLHHDFGRVHLDPFLLQSACLLPASKAQFHPFPVCCTHLSALR</sequence>
<accession>A0ABD0PMK6</accession>
<feature type="non-terminal residue" evidence="1">
    <location>
        <position position="56"/>
    </location>
</feature>
<dbReference type="AlphaFoldDB" id="A0ABD0PMK6"/>
<feature type="non-terminal residue" evidence="1">
    <location>
        <position position="1"/>
    </location>
</feature>
<reference evidence="1 2" key="1">
    <citation type="submission" date="2024-05" db="EMBL/GenBank/DDBJ databases">
        <title>Genome sequencing and assembly of Indian major carp, Cirrhinus mrigala (Hamilton, 1822).</title>
        <authorList>
            <person name="Mohindra V."/>
            <person name="Chowdhury L.M."/>
            <person name="Lal K."/>
            <person name="Jena J.K."/>
        </authorList>
    </citation>
    <scope>NUCLEOTIDE SEQUENCE [LARGE SCALE GENOMIC DNA]</scope>
    <source>
        <strain evidence="1">CM1030</strain>
        <tissue evidence="1">Blood</tissue>
    </source>
</reference>
<gene>
    <name evidence="1" type="ORF">M9458_031257</name>
</gene>
<organism evidence="1 2">
    <name type="scientific">Cirrhinus mrigala</name>
    <name type="common">Mrigala</name>
    <dbReference type="NCBI Taxonomy" id="683832"/>
    <lineage>
        <taxon>Eukaryota</taxon>
        <taxon>Metazoa</taxon>
        <taxon>Chordata</taxon>
        <taxon>Craniata</taxon>
        <taxon>Vertebrata</taxon>
        <taxon>Euteleostomi</taxon>
        <taxon>Actinopterygii</taxon>
        <taxon>Neopterygii</taxon>
        <taxon>Teleostei</taxon>
        <taxon>Ostariophysi</taxon>
        <taxon>Cypriniformes</taxon>
        <taxon>Cyprinidae</taxon>
        <taxon>Labeoninae</taxon>
        <taxon>Labeonini</taxon>
        <taxon>Cirrhinus</taxon>
    </lineage>
</organism>
<proteinExistence type="predicted"/>
<name>A0ABD0PMK6_CIRMR</name>
<evidence type="ECO:0000313" key="2">
    <source>
        <dbReference type="Proteomes" id="UP001529510"/>
    </source>
</evidence>
<keyword evidence="2" id="KW-1185">Reference proteome</keyword>
<dbReference type="EMBL" id="JAMKFB020000015">
    <property type="protein sequence ID" value="KAL0175289.1"/>
    <property type="molecule type" value="Genomic_DNA"/>
</dbReference>
<comment type="caution">
    <text evidence="1">The sequence shown here is derived from an EMBL/GenBank/DDBJ whole genome shotgun (WGS) entry which is preliminary data.</text>
</comment>
<protein>
    <submittedName>
        <fullName evidence="1">Uncharacterized protein</fullName>
    </submittedName>
</protein>
<evidence type="ECO:0000313" key="1">
    <source>
        <dbReference type="EMBL" id="KAL0175289.1"/>
    </source>
</evidence>